<dbReference type="CDD" id="cd17933">
    <property type="entry name" value="DEXSc_RecD-like"/>
    <property type="match status" value="1"/>
</dbReference>
<dbReference type="Pfam" id="PF13604">
    <property type="entry name" value="AAA_30"/>
    <property type="match status" value="1"/>
</dbReference>
<keyword evidence="3" id="KW-1185">Reference proteome</keyword>
<dbReference type="Pfam" id="PF08751">
    <property type="entry name" value="TrwC"/>
    <property type="match status" value="1"/>
</dbReference>
<accession>A0A1M7RFH3</accession>
<dbReference type="Proteomes" id="UP000184339">
    <property type="component" value="Unassembled WGS sequence"/>
</dbReference>
<dbReference type="NCBIfam" id="NF041492">
    <property type="entry name" value="MobF"/>
    <property type="match status" value="1"/>
</dbReference>
<dbReference type="CDD" id="cd18809">
    <property type="entry name" value="SF1_C_RecD"/>
    <property type="match status" value="1"/>
</dbReference>
<proteinExistence type="predicted"/>
<dbReference type="Gene3D" id="2.30.30.940">
    <property type="match status" value="1"/>
</dbReference>
<reference evidence="3" key="1">
    <citation type="submission" date="2016-11" db="EMBL/GenBank/DDBJ databases">
        <authorList>
            <person name="Varghese N."/>
            <person name="Submissions S."/>
        </authorList>
    </citation>
    <scope>NUCLEOTIDE SEQUENCE [LARGE SCALE GENOMIC DNA]</scope>
    <source>
        <strain evidence="3">Sac-22</strain>
    </source>
</reference>
<evidence type="ECO:0000313" key="3">
    <source>
        <dbReference type="Proteomes" id="UP000184339"/>
    </source>
</evidence>
<dbReference type="SUPFAM" id="SSF55464">
    <property type="entry name" value="Origin of replication-binding domain, RBD-like"/>
    <property type="match status" value="1"/>
</dbReference>
<evidence type="ECO:0000313" key="2">
    <source>
        <dbReference type="EMBL" id="SHN44911.1"/>
    </source>
</evidence>
<organism evidence="2 3">
    <name type="scientific">Duganella sacchari</name>
    <dbReference type="NCBI Taxonomy" id="551987"/>
    <lineage>
        <taxon>Bacteria</taxon>
        <taxon>Pseudomonadati</taxon>
        <taxon>Pseudomonadota</taxon>
        <taxon>Betaproteobacteria</taxon>
        <taxon>Burkholderiales</taxon>
        <taxon>Oxalobacteraceae</taxon>
        <taxon>Telluria group</taxon>
        <taxon>Duganella</taxon>
    </lineage>
</organism>
<dbReference type="SUPFAM" id="SSF52540">
    <property type="entry name" value="P-loop containing nucleoside triphosphate hydrolases"/>
    <property type="match status" value="2"/>
</dbReference>
<dbReference type="InterPro" id="IPR003593">
    <property type="entry name" value="AAA+_ATPase"/>
</dbReference>
<name>A0A1M7RFH3_9BURK</name>
<evidence type="ECO:0000259" key="1">
    <source>
        <dbReference type="SMART" id="SM00382"/>
    </source>
</evidence>
<gene>
    <name evidence="2" type="ORF">SAMN05192549_1304</name>
</gene>
<dbReference type="AlphaFoldDB" id="A0A1M7RFH3"/>
<dbReference type="InterPro" id="IPR014862">
    <property type="entry name" value="TrwC"/>
</dbReference>
<dbReference type="EMBL" id="FRCX01000030">
    <property type="protein sequence ID" value="SHN44911.1"/>
    <property type="molecule type" value="Genomic_DNA"/>
</dbReference>
<feature type="domain" description="AAA+ ATPase" evidence="1">
    <location>
        <begin position="416"/>
        <end position="671"/>
    </location>
</feature>
<dbReference type="Gene3D" id="3.40.50.300">
    <property type="entry name" value="P-loop containing nucleotide triphosphate hydrolases"/>
    <property type="match status" value="2"/>
</dbReference>
<protein>
    <submittedName>
        <fullName evidence="2">Conjugative relaxase domain-containing protein, TrwC/TraI family</fullName>
    </submittedName>
</protein>
<dbReference type="SMART" id="SM00382">
    <property type="entry name" value="AAA"/>
    <property type="match status" value="1"/>
</dbReference>
<sequence>MHAGPLPFWTGRGASLLGLGDFAEAEHVERLAKGFHPITGKALVKGAGDDHVMGLDMTFSAPKDVSAIFAGGDTPTRAAVARCVQDAAKAALAYAESNTITRHGKAGRIKRFAEAAVAACYSHFSSRAGEPQLHVHGFLFNVGKRRGTNEWSALEHRGQFDRKMATGILFRVELASRIKALGFQVEAAGPYFTIKGIEQHQRDALSTRSKQIKDYLKECGGLNADGAEAKEMAALNTRSAKAEPSLSELLKNFEAMAEKIGLTPESIAAMRNNQLEQASDAPFVLDHQEVLDSLIEKQSCVTAHEALALICEKAMGQWSANECLAELDRFMESEHVVKLGQTEQLSEIFTSQAMQDLEARISDAVAETARATTHHIPASMVDQQFDELEEDLKAKLGVAVSLEEQRAAAHHITHQTGQHAFVEGWAGAGKTTMLKAVGEAYRASGFDVLGCSQSAAASQNLARETGIRSRTIASLLLSLSKGAARLGPQSILILDEAGMVGSREFGMLQQAVLDAGGKLVAVGDAKQLQPIDAGGIFKSLTQRHGKAELSNIRRQKTDFAPLLDWLCKRGSLSKQKADVLKTLPENVRLQALESLCTQDEKLGRAFDRWQKRFDYSWLREVVEQFANGKAKDALQTLDERGRLQIISGHTATIDALISDWAGDRTPIDRKTMIAATRAEVATLNAKARSLLIDQGMVIDGVGLDLEITHRDESRENKRFAPGDRIVFSKNDKTLGVANGITGTIQGIEQAIFTPLLRVKLDEVNERGEKIVMVPASFGYFDYAYCLTNHKSQGRTFDSAYTLANPAMCDREWIYVAASRSRYATTIYANRADLQTVDIESHHEHDAKKGSDGRTALIEALALRMSRSRAKGTTLDYDTAIEPHAELSSTPVPISLRIARRFLQAISPRRKVSEVALEMNAELDVQSTQEQRLEQR</sequence>
<dbReference type="InterPro" id="IPR027417">
    <property type="entry name" value="P-loop_NTPase"/>
</dbReference>
<dbReference type="STRING" id="551987.SAMN05192549_1304"/>